<evidence type="ECO:0000256" key="3">
    <source>
        <dbReference type="ARBA" id="ARBA00022833"/>
    </source>
</evidence>
<dbReference type="SUPFAM" id="SSF103612">
    <property type="entry name" value="SBT domain"/>
    <property type="match status" value="1"/>
</dbReference>
<evidence type="ECO:0000256" key="2">
    <source>
        <dbReference type="ARBA" id="ARBA00022771"/>
    </source>
</evidence>
<keyword evidence="2 4" id="KW-0863">Zinc-finger</keyword>
<name>A0A7J6E1J1_CANSA</name>
<dbReference type="InterPro" id="IPR004333">
    <property type="entry name" value="SBP_dom"/>
</dbReference>
<dbReference type="GO" id="GO:0008270">
    <property type="term" value="F:zinc ion binding"/>
    <property type="evidence" value="ECO:0007669"/>
    <property type="project" value="UniProtKB-KW"/>
</dbReference>
<dbReference type="Gene3D" id="4.10.1100.10">
    <property type="entry name" value="Transcription factor, SBP-box domain"/>
    <property type="match status" value="1"/>
</dbReference>
<proteinExistence type="predicted"/>
<feature type="domain" description="SBP-type" evidence="6">
    <location>
        <begin position="40"/>
        <end position="91"/>
    </location>
</feature>
<dbReference type="AlphaFoldDB" id="A0A7J6E1J1"/>
<evidence type="ECO:0000313" key="7">
    <source>
        <dbReference type="EMBL" id="KAF4352254.1"/>
    </source>
</evidence>
<dbReference type="PANTHER" id="PTHR31251">
    <property type="entry name" value="SQUAMOSA PROMOTER-BINDING-LIKE PROTEIN 4"/>
    <property type="match status" value="1"/>
</dbReference>
<evidence type="ECO:0000313" key="8">
    <source>
        <dbReference type="Proteomes" id="UP000525078"/>
    </source>
</evidence>
<accession>A0A7J6E1J1</accession>
<evidence type="ECO:0000256" key="5">
    <source>
        <dbReference type="SAM" id="MobiDB-lite"/>
    </source>
</evidence>
<gene>
    <name evidence="7" type="ORF">F8388_003651</name>
</gene>
<protein>
    <recommendedName>
        <fullName evidence="6">SBP-type domain-containing protein</fullName>
    </recommendedName>
</protein>
<dbReference type="InterPro" id="IPR044817">
    <property type="entry name" value="SBP-like"/>
</dbReference>
<dbReference type="PANTHER" id="PTHR31251:SF207">
    <property type="entry name" value="SQUAMOSA PROMOTER-BINDING-LIKE PROTEIN 13A-RELATED"/>
    <property type="match status" value="1"/>
</dbReference>
<dbReference type="GO" id="GO:0003677">
    <property type="term" value="F:DNA binding"/>
    <property type="evidence" value="ECO:0007669"/>
    <property type="project" value="InterPro"/>
</dbReference>
<evidence type="ECO:0000256" key="4">
    <source>
        <dbReference type="PROSITE-ProRule" id="PRU00470"/>
    </source>
</evidence>
<comment type="caution">
    <text evidence="7">The sequence shown here is derived from an EMBL/GenBank/DDBJ whole genome shotgun (WGS) entry which is preliminary data.</text>
</comment>
<reference evidence="7 8" key="1">
    <citation type="journal article" date="2020" name="bioRxiv">
        <title>Sequence and annotation of 42 cannabis genomes reveals extensive copy number variation in cannabinoid synthesis and pathogen resistance genes.</title>
        <authorList>
            <person name="Mckernan K.J."/>
            <person name="Helbert Y."/>
            <person name="Kane L.T."/>
            <person name="Ebling H."/>
            <person name="Zhang L."/>
            <person name="Liu B."/>
            <person name="Eaton Z."/>
            <person name="Mclaughlin S."/>
            <person name="Kingan S."/>
            <person name="Baybayan P."/>
            <person name="Concepcion G."/>
            <person name="Jordan M."/>
            <person name="Riva A."/>
            <person name="Barbazuk W."/>
            <person name="Harkins T."/>
        </authorList>
    </citation>
    <scope>NUCLEOTIDE SEQUENCE [LARGE SCALE GENOMIC DNA]</scope>
    <source>
        <strain evidence="8">cv. Jamaican Lion 4</strain>
        <tissue evidence="7">Leaf</tissue>
    </source>
</reference>
<organism evidence="7 8">
    <name type="scientific">Cannabis sativa</name>
    <name type="common">Hemp</name>
    <name type="synonym">Marijuana</name>
    <dbReference type="NCBI Taxonomy" id="3483"/>
    <lineage>
        <taxon>Eukaryota</taxon>
        <taxon>Viridiplantae</taxon>
        <taxon>Streptophyta</taxon>
        <taxon>Embryophyta</taxon>
        <taxon>Tracheophyta</taxon>
        <taxon>Spermatophyta</taxon>
        <taxon>Magnoliopsida</taxon>
        <taxon>eudicotyledons</taxon>
        <taxon>Gunneridae</taxon>
        <taxon>Pentapetalae</taxon>
        <taxon>rosids</taxon>
        <taxon>fabids</taxon>
        <taxon>Rosales</taxon>
        <taxon>Cannabaceae</taxon>
        <taxon>Cannabis</taxon>
    </lineage>
</organism>
<evidence type="ECO:0000259" key="6">
    <source>
        <dbReference type="PROSITE" id="PS51141"/>
    </source>
</evidence>
<dbReference type="EMBL" id="JAATIP010000317">
    <property type="protein sequence ID" value="KAF4352254.1"/>
    <property type="molecule type" value="Genomic_DNA"/>
</dbReference>
<feature type="region of interest" description="Disordered" evidence="5">
    <location>
        <begin position="1"/>
        <end position="35"/>
    </location>
</feature>
<evidence type="ECO:0000256" key="1">
    <source>
        <dbReference type="ARBA" id="ARBA00022723"/>
    </source>
</evidence>
<dbReference type="Proteomes" id="UP000525078">
    <property type="component" value="Unassembled WGS sequence"/>
</dbReference>
<dbReference type="InterPro" id="IPR036893">
    <property type="entry name" value="SBP_sf"/>
</dbReference>
<keyword evidence="1" id="KW-0479">Metal-binding</keyword>
<keyword evidence="3" id="KW-0862">Zinc</keyword>
<sequence length="91" mass="10282">MDDGSNFKWKELGASDWESPSSSIPLKRTRGPSSSNGIHVPSCLVDGCNSDLTKCWDYHRRHKVCETHSKTPKVTIGGHEQRFYQQCSRCV</sequence>
<dbReference type="Pfam" id="PF03110">
    <property type="entry name" value="SBP"/>
    <property type="match status" value="1"/>
</dbReference>
<dbReference type="PROSITE" id="PS51141">
    <property type="entry name" value="ZF_SBP"/>
    <property type="match status" value="1"/>
</dbReference>
<dbReference type="GO" id="GO:0005634">
    <property type="term" value="C:nucleus"/>
    <property type="evidence" value="ECO:0007669"/>
    <property type="project" value="InterPro"/>
</dbReference>